<dbReference type="CDD" id="cd17406">
    <property type="entry name" value="MFS_unc93A_like"/>
    <property type="match status" value="1"/>
</dbReference>
<feature type="transmembrane region" description="Helical" evidence="7">
    <location>
        <begin position="71"/>
        <end position="90"/>
    </location>
</feature>
<proteinExistence type="inferred from homology"/>
<feature type="transmembrane region" description="Helical" evidence="7">
    <location>
        <begin position="423"/>
        <end position="441"/>
    </location>
</feature>
<evidence type="ECO:0000256" key="7">
    <source>
        <dbReference type="SAM" id="Phobius"/>
    </source>
</evidence>
<evidence type="ECO:0000256" key="5">
    <source>
        <dbReference type="ARBA" id="ARBA00023136"/>
    </source>
</evidence>
<dbReference type="PANTHER" id="PTHR19444">
    <property type="entry name" value="UNC-93 RELATED"/>
    <property type="match status" value="1"/>
</dbReference>
<keyword evidence="3 7" id="KW-0812">Transmembrane</keyword>
<dbReference type="RefSeq" id="XP_013413313.1">
    <property type="nucleotide sequence ID" value="XM_013557859.2"/>
</dbReference>
<accession>A0A1S3JTC2</accession>
<evidence type="ECO:0000313" key="10">
    <source>
        <dbReference type="RefSeq" id="XP_013413314.1"/>
    </source>
</evidence>
<dbReference type="RefSeq" id="XP_013413315.1">
    <property type="nucleotide sequence ID" value="XM_013557861.2"/>
</dbReference>
<evidence type="ECO:0000313" key="11">
    <source>
        <dbReference type="RefSeq" id="XP_013413315.1"/>
    </source>
</evidence>
<feature type="transmembrane region" description="Helical" evidence="7">
    <location>
        <begin position="41"/>
        <end position="59"/>
    </location>
</feature>
<dbReference type="InterPro" id="IPR051951">
    <property type="entry name" value="UNC-93_regulatory"/>
</dbReference>
<dbReference type="InterPro" id="IPR010291">
    <property type="entry name" value="Ion_channel_UNC-93"/>
</dbReference>
<reference evidence="9 10" key="1">
    <citation type="submission" date="2025-04" db="UniProtKB">
        <authorList>
            <consortium name="RefSeq"/>
        </authorList>
    </citation>
    <scope>IDENTIFICATION</scope>
    <source>
        <tissue evidence="9 10">Gonads</tissue>
    </source>
</reference>
<feature type="transmembrane region" description="Helical" evidence="7">
    <location>
        <begin position="238"/>
        <end position="260"/>
    </location>
</feature>
<feature type="transmembrane region" description="Helical" evidence="7">
    <location>
        <begin position="170"/>
        <end position="193"/>
    </location>
</feature>
<sequence length="481" mass="53272">MSEEHKGPALTSDSKQDLGISESKGKAYAHTFSKKRIIKNLIIVSFAFMFLFTAFQALGALQSSLNKEEGLGVYGLAIIYGALIVSCLFLPTPLIALLGCKWTIVVSMCCYVLYIVANFYAIWGTIAPSSVILGFGAAPLWSAKCTYLTETAIHYGKLTGESKDAAVNKFFGIFFAFFQTSSVWGNLISSLVFSQKRDNETEIPEELLAKCGAAYCTGDETIGNLTNVGLEKPPYERILMLVGIYAACGVIAIAIVIFLLDKLALESKTSEGSRKFSFDLFIATFKHMRRPEQILLIPLTMYSGFEQGFLSGDFTKSYVSCTVGIWNVGYVMICYGVVDAICSFTFGRLVKYLGRIPFFVFGALLHFGLQLTFLLWKPTPDHFVVYFVLAGLWGMGDAIWQTQINALYGVVFQDNTEPAFSNYRLWESLAFVLAYVFSFQLCVNIKIYILIGVLGLGMMGYLAVEIIQRRQGHNSGTITKD</sequence>
<keyword evidence="5 7" id="KW-0472">Membrane</keyword>
<dbReference type="RefSeq" id="XP_013413314.1">
    <property type="nucleotide sequence ID" value="XM_013557860.1"/>
</dbReference>
<dbReference type="Gene3D" id="1.20.1250.20">
    <property type="entry name" value="MFS general substrate transporter like domains"/>
    <property type="match status" value="1"/>
</dbReference>
<evidence type="ECO:0000256" key="1">
    <source>
        <dbReference type="ARBA" id="ARBA00004141"/>
    </source>
</evidence>
<dbReference type="AlphaFoldDB" id="A0A1S3JTC2"/>
<dbReference type="KEGG" id="lak:106175734"/>
<comment type="similarity">
    <text evidence="2">Belongs to the unc-93 family.</text>
</comment>
<keyword evidence="8" id="KW-1185">Reference proteome</keyword>
<keyword evidence="4 7" id="KW-1133">Transmembrane helix</keyword>
<feature type="transmembrane region" description="Helical" evidence="7">
    <location>
        <begin position="324"/>
        <end position="346"/>
    </location>
</feature>
<dbReference type="PANTHER" id="PTHR19444:SF13">
    <property type="entry name" value="PROTEIN UNC-93 HOMOLOG A"/>
    <property type="match status" value="1"/>
</dbReference>
<dbReference type="OMA" id="NTACIIA"/>
<feature type="transmembrane region" description="Helical" evidence="7">
    <location>
        <begin position="102"/>
        <end position="123"/>
    </location>
</feature>
<evidence type="ECO:0000313" key="9">
    <source>
        <dbReference type="RefSeq" id="XP_013413313.1"/>
    </source>
</evidence>
<evidence type="ECO:0000256" key="4">
    <source>
        <dbReference type="ARBA" id="ARBA00022989"/>
    </source>
</evidence>
<feature type="transmembrane region" description="Helical" evidence="7">
    <location>
        <begin position="447"/>
        <end position="464"/>
    </location>
</feature>
<feature type="transmembrane region" description="Helical" evidence="7">
    <location>
        <begin position="358"/>
        <end position="377"/>
    </location>
</feature>
<protein>
    <submittedName>
        <fullName evidence="9 10">Protein unc-93 homolog A</fullName>
    </submittedName>
</protein>
<dbReference type="Proteomes" id="UP000085678">
    <property type="component" value="Unplaced"/>
</dbReference>
<organism evidence="8 10">
    <name type="scientific">Lingula anatina</name>
    <name type="common">Brachiopod</name>
    <name type="synonym">Lingula unguis</name>
    <dbReference type="NCBI Taxonomy" id="7574"/>
    <lineage>
        <taxon>Eukaryota</taxon>
        <taxon>Metazoa</taxon>
        <taxon>Spiralia</taxon>
        <taxon>Lophotrochozoa</taxon>
        <taxon>Brachiopoda</taxon>
        <taxon>Linguliformea</taxon>
        <taxon>Lingulata</taxon>
        <taxon>Lingulida</taxon>
        <taxon>Linguloidea</taxon>
        <taxon>Lingulidae</taxon>
        <taxon>Lingula</taxon>
    </lineage>
</organism>
<comment type="subcellular location">
    <subcellularLocation>
        <location evidence="1">Membrane</location>
        <topology evidence="1">Multi-pass membrane protein</topology>
    </subcellularLocation>
</comment>
<dbReference type="OrthoDB" id="78663at2759"/>
<evidence type="ECO:0000256" key="2">
    <source>
        <dbReference type="ARBA" id="ARBA00009172"/>
    </source>
</evidence>
<dbReference type="GeneID" id="106175734"/>
<dbReference type="FunFam" id="1.20.1250.20:FF:000290">
    <property type="entry name" value="Unc-93 homolog A"/>
    <property type="match status" value="1"/>
</dbReference>
<gene>
    <name evidence="9 10 11" type="primary">LOC106175734</name>
</gene>
<evidence type="ECO:0000256" key="6">
    <source>
        <dbReference type="ARBA" id="ARBA00023180"/>
    </source>
</evidence>
<dbReference type="GO" id="GO:0016020">
    <property type="term" value="C:membrane"/>
    <property type="evidence" value="ECO:0007669"/>
    <property type="project" value="UniProtKB-SubCell"/>
</dbReference>
<dbReference type="InterPro" id="IPR036259">
    <property type="entry name" value="MFS_trans_sf"/>
</dbReference>
<evidence type="ECO:0000313" key="8">
    <source>
        <dbReference type="Proteomes" id="UP000085678"/>
    </source>
</evidence>
<keyword evidence="6" id="KW-0325">Glycoprotein</keyword>
<name>A0A1S3JTC2_LINAN</name>
<dbReference type="Pfam" id="PF05978">
    <property type="entry name" value="UNC-93"/>
    <property type="match status" value="1"/>
</dbReference>
<evidence type="ECO:0000256" key="3">
    <source>
        <dbReference type="ARBA" id="ARBA00022692"/>
    </source>
</evidence>
<dbReference type="SUPFAM" id="SSF103473">
    <property type="entry name" value="MFS general substrate transporter"/>
    <property type="match status" value="1"/>
</dbReference>
<feature type="transmembrane region" description="Helical" evidence="7">
    <location>
        <begin position="383"/>
        <end position="402"/>
    </location>
</feature>